<gene>
    <name evidence="1" type="ORF">OFAG_00876</name>
</gene>
<dbReference type="Proteomes" id="UP000003973">
    <property type="component" value="Unassembled WGS sequence"/>
</dbReference>
<dbReference type="EMBL" id="ACDP02000023">
    <property type="protein sequence ID" value="EEO27723.1"/>
    <property type="molecule type" value="Genomic_DNA"/>
</dbReference>
<dbReference type="HOGENOM" id="CLU_156499_0_0_4"/>
<reference evidence="1" key="1">
    <citation type="submission" date="2011-10" db="EMBL/GenBank/DDBJ databases">
        <title>The Genome Sequence of Oxalobacter formigenes HOxBLS.</title>
        <authorList>
            <consortium name="The Broad Institute Genome Sequencing Platform"/>
            <person name="Earl A."/>
            <person name="Ward D."/>
            <person name="Feldgarden M."/>
            <person name="Gevers D."/>
            <person name="Allison M.J."/>
            <person name="Humphrey S."/>
            <person name="Young S.K."/>
            <person name="Zeng Q."/>
            <person name="Gargeya S."/>
            <person name="Fitzgerald M."/>
            <person name="Haas B."/>
            <person name="Abouelleil A."/>
            <person name="Alvarado L."/>
            <person name="Arachchi H.M."/>
            <person name="Berlin A."/>
            <person name="Brown A."/>
            <person name="Chapman S.B."/>
            <person name="Chen Z."/>
            <person name="Dunbar C."/>
            <person name="Freedman E."/>
            <person name="Gearin G."/>
            <person name="Goldberg J."/>
            <person name="Griggs A."/>
            <person name="Gujja S."/>
            <person name="Heiman D."/>
            <person name="Howarth C."/>
            <person name="Larson L."/>
            <person name="Lui A."/>
            <person name="MacDonald P.J.P."/>
            <person name="Montmayeur A."/>
            <person name="Murphy C."/>
            <person name="Neiman D."/>
            <person name="Pearson M."/>
            <person name="Priest M."/>
            <person name="Roberts A."/>
            <person name="Saif S."/>
            <person name="Shea T."/>
            <person name="Shenoy N."/>
            <person name="Sisk P."/>
            <person name="Stolte C."/>
            <person name="Sykes S."/>
            <person name="Wortman J."/>
            <person name="Nusbaum C."/>
            <person name="Birren B."/>
        </authorList>
    </citation>
    <scope>NUCLEOTIDE SEQUENCE [LARGE SCALE GENOMIC DNA]</scope>
    <source>
        <strain evidence="1">HOxBLS</strain>
    </source>
</reference>
<protein>
    <submittedName>
        <fullName evidence="1">Uncharacterized protein</fullName>
    </submittedName>
</protein>
<organism evidence="1 2">
    <name type="scientific">Oxalobacter paraformigenes</name>
    <dbReference type="NCBI Taxonomy" id="556268"/>
    <lineage>
        <taxon>Bacteria</taxon>
        <taxon>Pseudomonadati</taxon>
        <taxon>Pseudomonadota</taxon>
        <taxon>Betaproteobacteria</taxon>
        <taxon>Burkholderiales</taxon>
        <taxon>Oxalobacteraceae</taxon>
        <taxon>Oxalobacter</taxon>
    </lineage>
</organism>
<dbReference type="AlphaFoldDB" id="C3X3D7"/>
<accession>C3X3D7</accession>
<comment type="caution">
    <text evidence="1">The sequence shown here is derived from an EMBL/GenBank/DDBJ whole genome shotgun (WGS) entry which is preliminary data.</text>
</comment>
<keyword evidence="2" id="KW-1185">Reference proteome</keyword>
<sequence length="106" mass="11959">MSTKKKIKGTCEAWEDGFLGREAEHAVKISKEKENDIEEALGMKMISIRLPADLIQAFKDISEFRGVSGYQPLMRDALKRFADSEMKIILAELAEEKRKSPSKKAA</sequence>
<name>C3X3D7_9BURK</name>
<dbReference type="eggNOG" id="ENOG503328J">
    <property type="taxonomic scope" value="Bacteria"/>
</dbReference>
<evidence type="ECO:0000313" key="2">
    <source>
        <dbReference type="Proteomes" id="UP000003973"/>
    </source>
</evidence>
<proteinExistence type="predicted"/>
<evidence type="ECO:0000313" key="1">
    <source>
        <dbReference type="EMBL" id="EEO27723.1"/>
    </source>
</evidence>